<accession>A0A975T0W6</accession>
<feature type="domain" description="BioF2-like acetyltransferase" evidence="1">
    <location>
        <begin position="174"/>
        <end position="303"/>
    </location>
</feature>
<evidence type="ECO:0000313" key="3">
    <source>
        <dbReference type="Proteomes" id="UP000683575"/>
    </source>
</evidence>
<keyword evidence="3" id="KW-1185">Reference proteome</keyword>
<reference evidence="2" key="1">
    <citation type="submission" date="2021-06" db="EMBL/GenBank/DDBJ databases">
        <title>Complete genome sequence of Nocardioides sp. G188.</title>
        <authorList>
            <person name="Im W.-T."/>
        </authorList>
    </citation>
    <scope>NUCLEOTIDE SEQUENCE</scope>
    <source>
        <strain evidence="2">G188</strain>
    </source>
</reference>
<sequence>MVMSVESLVHPRRRTLQRALVPPSSFAVVDPVRDPRWAALAQTASGSCAFHHPAWLAMLERVYGYQVIACAVLDGDGRFEAGLPMALVGGRVNRARLVALPFSDVVVPLARDARASQWHRLRIALDQFRQQNALSIELRGEFPGVPREAISTYRHHLLSLTQGYEAVVSGMKPQVARGERRARREGLRVEFRTDGGALGEFFDLHVRTRKRQGVPTQPRRFIMALEDLFAEGLGFVVVVRDGRVPATAAVFLSSNGTLIYKYGASDPRLLAKRPNNLLFMDTIRWACEHGLERLDFGRTDADHDSLCSFKRSFGAAETSLAYSTLAGDDVPARRGHVLAATVIRRSPPFVGRFAGELLYRDFAA</sequence>
<dbReference type="EC" id="2.3.1.-" evidence="2"/>
<dbReference type="EMBL" id="CP077062">
    <property type="protein sequence ID" value="QWZ09554.1"/>
    <property type="molecule type" value="Genomic_DNA"/>
</dbReference>
<dbReference type="AlphaFoldDB" id="A0A975T0W6"/>
<dbReference type="Proteomes" id="UP000683575">
    <property type="component" value="Chromosome"/>
</dbReference>
<keyword evidence="2" id="KW-0012">Acyltransferase</keyword>
<evidence type="ECO:0000313" key="2">
    <source>
        <dbReference type="EMBL" id="QWZ09554.1"/>
    </source>
</evidence>
<dbReference type="PANTHER" id="PTHR36174:SF1">
    <property type="entry name" value="LIPID II:GLYCINE GLYCYLTRANSFERASE"/>
    <property type="match status" value="1"/>
</dbReference>
<dbReference type="RefSeq" id="WP_216941400.1">
    <property type="nucleotide sequence ID" value="NZ_CP077062.1"/>
</dbReference>
<evidence type="ECO:0000259" key="1">
    <source>
        <dbReference type="Pfam" id="PF13480"/>
    </source>
</evidence>
<gene>
    <name evidence="2" type="ORF">KRR39_07320</name>
</gene>
<name>A0A975T0W6_9ACTN</name>
<dbReference type="InterPro" id="IPR050644">
    <property type="entry name" value="PG_Glycine_Bridge_Synth"/>
</dbReference>
<dbReference type="GO" id="GO:0016746">
    <property type="term" value="F:acyltransferase activity"/>
    <property type="evidence" value="ECO:0007669"/>
    <property type="project" value="UniProtKB-KW"/>
</dbReference>
<dbReference type="Pfam" id="PF13480">
    <property type="entry name" value="Acetyltransf_6"/>
    <property type="match status" value="1"/>
</dbReference>
<dbReference type="KEGG" id="nps:KRR39_07320"/>
<proteinExistence type="predicted"/>
<dbReference type="PANTHER" id="PTHR36174">
    <property type="entry name" value="LIPID II:GLYCINE GLYCYLTRANSFERASE"/>
    <property type="match status" value="1"/>
</dbReference>
<dbReference type="InterPro" id="IPR038740">
    <property type="entry name" value="BioF2-like_GNAT_dom"/>
</dbReference>
<organism evidence="2 3">
    <name type="scientific">Nocardioides panacis</name>
    <dbReference type="NCBI Taxonomy" id="2849501"/>
    <lineage>
        <taxon>Bacteria</taxon>
        <taxon>Bacillati</taxon>
        <taxon>Actinomycetota</taxon>
        <taxon>Actinomycetes</taxon>
        <taxon>Propionibacteriales</taxon>
        <taxon>Nocardioidaceae</taxon>
        <taxon>Nocardioides</taxon>
    </lineage>
</organism>
<protein>
    <submittedName>
        <fullName evidence="2">GNAT family N-acetyltransferase</fullName>
        <ecNumber evidence="2">2.3.1.-</ecNumber>
    </submittedName>
</protein>
<keyword evidence="2" id="KW-0808">Transferase</keyword>